<dbReference type="Gene3D" id="3.40.50.1100">
    <property type="match status" value="2"/>
</dbReference>
<comment type="catalytic activity">
    <reaction evidence="7">
        <text>L-serine = pyruvate + NH4(+)</text>
        <dbReference type="Rhea" id="RHEA:19169"/>
        <dbReference type="ChEBI" id="CHEBI:15361"/>
        <dbReference type="ChEBI" id="CHEBI:28938"/>
        <dbReference type="ChEBI" id="CHEBI:33384"/>
        <dbReference type="EC" id="4.3.1.17"/>
    </reaction>
</comment>
<feature type="domain" description="Tryptophan synthase beta chain-like PALP" evidence="8">
    <location>
        <begin position="40"/>
        <end position="327"/>
    </location>
</feature>
<name>A0AAD9JPJ0_9ANNE</name>
<evidence type="ECO:0000259" key="8">
    <source>
        <dbReference type="Pfam" id="PF00291"/>
    </source>
</evidence>
<organism evidence="9 10">
    <name type="scientific">Paralvinella palmiformis</name>
    <dbReference type="NCBI Taxonomy" id="53620"/>
    <lineage>
        <taxon>Eukaryota</taxon>
        <taxon>Metazoa</taxon>
        <taxon>Spiralia</taxon>
        <taxon>Lophotrochozoa</taxon>
        <taxon>Annelida</taxon>
        <taxon>Polychaeta</taxon>
        <taxon>Sedentaria</taxon>
        <taxon>Canalipalpata</taxon>
        <taxon>Terebellida</taxon>
        <taxon>Terebelliformia</taxon>
        <taxon>Alvinellidae</taxon>
        <taxon>Paralvinella</taxon>
    </lineage>
</organism>
<dbReference type="InterPro" id="IPR001926">
    <property type="entry name" value="TrpB-like_PALP"/>
</dbReference>
<keyword evidence="4" id="KW-0456">Lyase</keyword>
<evidence type="ECO:0000313" key="10">
    <source>
        <dbReference type="Proteomes" id="UP001208570"/>
    </source>
</evidence>
<evidence type="ECO:0000256" key="4">
    <source>
        <dbReference type="ARBA" id="ARBA00023239"/>
    </source>
</evidence>
<keyword evidence="10" id="KW-1185">Reference proteome</keyword>
<dbReference type="Proteomes" id="UP001208570">
    <property type="component" value="Unassembled WGS sequence"/>
</dbReference>
<dbReference type="GO" id="GO:0004794">
    <property type="term" value="F:threonine deaminase activity"/>
    <property type="evidence" value="ECO:0007669"/>
    <property type="project" value="TreeGrafter"/>
</dbReference>
<evidence type="ECO:0000256" key="7">
    <source>
        <dbReference type="ARBA" id="ARBA00049406"/>
    </source>
</evidence>
<dbReference type="SUPFAM" id="SSF53686">
    <property type="entry name" value="Tryptophan synthase beta subunit-like PLP-dependent enzymes"/>
    <property type="match status" value="1"/>
</dbReference>
<proteinExistence type="predicted"/>
<dbReference type="EMBL" id="JAODUP010000201">
    <property type="protein sequence ID" value="KAK2157008.1"/>
    <property type="molecule type" value="Genomic_DNA"/>
</dbReference>
<evidence type="ECO:0000256" key="3">
    <source>
        <dbReference type="ARBA" id="ARBA00022898"/>
    </source>
</evidence>
<evidence type="ECO:0000256" key="6">
    <source>
        <dbReference type="ARBA" id="ARBA00042605"/>
    </source>
</evidence>
<dbReference type="InterPro" id="IPR050147">
    <property type="entry name" value="Ser/Thr_Dehydratase"/>
</dbReference>
<gene>
    <name evidence="9" type="ORF">LSH36_201g07040</name>
</gene>
<accession>A0AAD9JPJ0</accession>
<sequence>MRYSNLINIGSSRPALHSMMSTLTLEQWHEEISAAHERIKPWIRRTPLEHSGVLSELYMANIYIKLESEQLTGSFKIRGVFSKLFQLQEQDVIDKKKGPIVASTGNHALAFNYALKVLRLKGTTYVTDTISTVKEATLRHVGADLVKYGHDCVDCEIAARTAAKEEERSYISPYNDADVIAGQGTIGKEIYEDLQGVDVVFVPVGGGGLISGIAAYLKAVKPSVQALMSKVMYECVKAGKIMFEESKPTLSDGTSGGVEQQSVTFDLCHDLIDDWVLVEEDQIANAVHFMVEHHHKIVEGAAGVSLAALMKVASKYQNKNLVVVASGANIGIDVLKMILNRK</sequence>
<dbReference type="InterPro" id="IPR000634">
    <property type="entry name" value="Ser/Thr_deHydtase_PyrdxlP-BS"/>
</dbReference>
<dbReference type="GO" id="GO:0006567">
    <property type="term" value="P:L-threonine catabolic process"/>
    <property type="evidence" value="ECO:0007669"/>
    <property type="project" value="TreeGrafter"/>
</dbReference>
<dbReference type="GO" id="GO:0006565">
    <property type="term" value="P:L-serine catabolic process"/>
    <property type="evidence" value="ECO:0007669"/>
    <property type="project" value="TreeGrafter"/>
</dbReference>
<dbReference type="PANTHER" id="PTHR48078">
    <property type="entry name" value="THREONINE DEHYDRATASE, MITOCHONDRIAL-RELATED"/>
    <property type="match status" value="1"/>
</dbReference>
<dbReference type="GO" id="GO:0030170">
    <property type="term" value="F:pyridoxal phosphate binding"/>
    <property type="evidence" value="ECO:0007669"/>
    <property type="project" value="InterPro"/>
</dbReference>
<dbReference type="AlphaFoldDB" id="A0AAD9JPJ0"/>
<evidence type="ECO:0000256" key="2">
    <source>
        <dbReference type="ARBA" id="ARBA00012093"/>
    </source>
</evidence>
<comment type="caution">
    <text evidence="9">The sequence shown here is derived from an EMBL/GenBank/DDBJ whole genome shotgun (WGS) entry which is preliminary data.</text>
</comment>
<dbReference type="PROSITE" id="PS00165">
    <property type="entry name" value="DEHYDRATASE_SER_THR"/>
    <property type="match status" value="1"/>
</dbReference>
<evidence type="ECO:0000256" key="5">
    <source>
        <dbReference type="ARBA" id="ARBA00041766"/>
    </source>
</evidence>
<protein>
    <recommendedName>
        <fullName evidence="2">L-serine ammonia-lyase</fullName>
        <ecNumber evidence="2">4.3.1.17</ecNumber>
    </recommendedName>
    <alternativeName>
        <fullName evidence="5">L-serine deaminase</fullName>
    </alternativeName>
    <alternativeName>
        <fullName evidence="6">L-threonine dehydratase</fullName>
    </alternativeName>
</protein>
<dbReference type="PANTHER" id="PTHR48078:SF6">
    <property type="entry name" value="L-THREONINE DEHYDRATASE CATABOLIC TDCB"/>
    <property type="match status" value="1"/>
</dbReference>
<keyword evidence="3" id="KW-0663">Pyridoxal phosphate</keyword>
<evidence type="ECO:0000313" key="9">
    <source>
        <dbReference type="EMBL" id="KAK2157008.1"/>
    </source>
</evidence>
<dbReference type="EC" id="4.3.1.17" evidence="2"/>
<dbReference type="GO" id="GO:0009097">
    <property type="term" value="P:isoleucine biosynthetic process"/>
    <property type="evidence" value="ECO:0007669"/>
    <property type="project" value="TreeGrafter"/>
</dbReference>
<comment type="cofactor">
    <cofactor evidence="1">
        <name>pyridoxal 5'-phosphate</name>
        <dbReference type="ChEBI" id="CHEBI:597326"/>
    </cofactor>
</comment>
<reference evidence="9" key="1">
    <citation type="journal article" date="2023" name="Mol. Biol. Evol.">
        <title>Third-Generation Sequencing Reveals the Adaptive Role of the Epigenome in Three Deep-Sea Polychaetes.</title>
        <authorList>
            <person name="Perez M."/>
            <person name="Aroh O."/>
            <person name="Sun Y."/>
            <person name="Lan Y."/>
            <person name="Juniper S.K."/>
            <person name="Young C.R."/>
            <person name="Angers B."/>
            <person name="Qian P.Y."/>
        </authorList>
    </citation>
    <scope>NUCLEOTIDE SEQUENCE</scope>
    <source>
        <strain evidence="9">P08H-3</strain>
    </source>
</reference>
<evidence type="ECO:0000256" key="1">
    <source>
        <dbReference type="ARBA" id="ARBA00001933"/>
    </source>
</evidence>
<dbReference type="Pfam" id="PF00291">
    <property type="entry name" value="PALP"/>
    <property type="match status" value="1"/>
</dbReference>
<dbReference type="InterPro" id="IPR036052">
    <property type="entry name" value="TrpB-like_PALP_sf"/>
</dbReference>
<dbReference type="GO" id="GO:0003941">
    <property type="term" value="F:L-serine ammonia-lyase activity"/>
    <property type="evidence" value="ECO:0007669"/>
    <property type="project" value="UniProtKB-EC"/>
</dbReference>